<dbReference type="KEGG" id="rbe:RBE_0704"/>
<evidence type="ECO:0000313" key="2">
    <source>
        <dbReference type="EMBL" id="ABE04785.1"/>
    </source>
</evidence>
<dbReference type="OrthoDB" id="7160525at2"/>
<dbReference type="Pfam" id="PF11019">
    <property type="entry name" value="DUF2608"/>
    <property type="match status" value="1"/>
</dbReference>
<dbReference type="SUPFAM" id="SSF56784">
    <property type="entry name" value="HAD-like"/>
    <property type="match status" value="1"/>
</dbReference>
<dbReference type="RefSeq" id="WP_011477372.1">
    <property type="nucleotide sequence ID" value="NC_007940.1"/>
</dbReference>
<dbReference type="InterPro" id="IPR022565">
    <property type="entry name" value="DUF2608"/>
</dbReference>
<sequence length="255" mass="29730">MFSKINKIHDFKEVIKAIEKADGTYLVLFDVDEVISGWIQRNPRLTHDFRKILVNDIEKRLSRKECKLLMSVVLKDRKARFVNDDILTIFALLKEKNIPAMGLTKLPTGKFGIIEDMIEWRVRELTSLKLNLQELSPLNDEIIIKDFNAGYGDPILKDGIIYTAEYDKGAVLEYVLQKTNYSPKSIIFIDDIEENLLSLQKTCSKLKINYQGFEFMGSAIVPEPDLNEQLEKIRFEILEKEYKWLTDHELKKLNK</sequence>
<proteinExistence type="predicted"/>
<evidence type="ECO:0000256" key="1">
    <source>
        <dbReference type="ARBA" id="ARBA00022729"/>
    </source>
</evidence>
<keyword evidence="1" id="KW-0732">Signal</keyword>
<dbReference type="Proteomes" id="UP000001951">
    <property type="component" value="Chromosome"/>
</dbReference>
<dbReference type="HOGENOM" id="CLU_087929_0_0_5"/>
<dbReference type="eggNOG" id="ENOG50332XD">
    <property type="taxonomic scope" value="Bacteria"/>
</dbReference>
<reference evidence="2 3" key="1">
    <citation type="journal article" date="2006" name="PLoS Genet.">
        <title>Genome sequence of Rickettsia bellii illuminates the role of amoebae in gene exchanges between intracellular pathogens.</title>
        <authorList>
            <person name="Ogata H."/>
            <person name="La Scola B."/>
            <person name="Audic S."/>
            <person name="Renesto P."/>
            <person name="Blanc G."/>
            <person name="Robert C."/>
            <person name="Fournier P.-E."/>
            <person name="Claverie J.-M."/>
            <person name="Raoult D."/>
        </authorList>
    </citation>
    <scope>NUCLEOTIDE SEQUENCE [LARGE SCALE GENOMIC DNA]</scope>
    <source>
        <strain evidence="2 3">RML369-C</strain>
    </source>
</reference>
<accession>Q1RIM9</accession>
<gene>
    <name evidence="2" type="ordered locus">RBE_0704</name>
</gene>
<dbReference type="InterPro" id="IPR036412">
    <property type="entry name" value="HAD-like_sf"/>
</dbReference>
<organism evidence="2 3">
    <name type="scientific">Rickettsia bellii (strain RML369-C)</name>
    <dbReference type="NCBI Taxonomy" id="336407"/>
    <lineage>
        <taxon>Bacteria</taxon>
        <taxon>Pseudomonadati</taxon>
        <taxon>Pseudomonadota</taxon>
        <taxon>Alphaproteobacteria</taxon>
        <taxon>Rickettsiales</taxon>
        <taxon>Rickettsiaceae</taxon>
        <taxon>Rickettsieae</taxon>
        <taxon>Rickettsia</taxon>
        <taxon>belli group</taxon>
    </lineage>
</organism>
<evidence type="ECO:0000313" key="3">
    <source>
        <dbReference type="Proteomes" id="UP000001951"/>
    </source>
</evidence>
<dbReference type="EMBL" id="CP000087">
    <property type="protein sequence ID" value="ABE04785.1"/>
    <property type="molecule type" value="Genomic_DNA"/>
</dbReference>
<evidence type="ECO:0008006" key="4">
    <source>
        <dbReference type="Google" id="ProtNLM"/>
    </source>
</evidence>
<dbReference type="AlphaFoldDB" id="Q1RIM9"/>
<protein>
    <recommendedName>
        <fullName evidence="4">DUF2608 domain-containing protein</fullName>
    </recommendedName>
</protein>
<name>Q1RIM9_RICBR</name>